<dbReference type="PROSITE" id="PS00108">
    <property type="entry name" value="PROTEIN_KINASE_ST"/>
    <property type="match status" value="1"/>
</dbReference>
<gene>
    <name evidence="3" type="ORF">DIS24_g6457</name>
</gene>
<accession>A0AA40CTE7</accession>
<keyword evidence="1" id="KW-0732">Signal</keyword>
<keyword evidence="4" id="KW-1185">Reference proteome</keyword>
<protein>
    <recommendedName>
        <fullName evidence="2">Protein kinase domain-containing protein</fullName>
    </recommendedName>
</protein>
<dbReference type="PANTHER" id="PTHR44167">
    <property type="entry name" value="OVARIAN-SPECIFIC SERINE/THREONINE-PROTEIN KINASE LOK-RELATED"/>
    <property type="match status" value="1"/>
</dbReference>
<dbReference type="PROSITE" id="PS50011">
    <property type="entry name" value="PROTEIN_KINASE_DOM"/>
    <property type="match status" value="1"/>
</dbReference>
<comment type="caution">
    <text evidence="3">The sequence shown here is derived from an EMBL/GenBank/DDBJ whole genome shotgun (WGS) entry which is preliminary data.</text>
</comment>
<sequence>MAIPEPFLWYLLRCLAEAVAVLDNENLFHFDIKPPNILLARADDSNTSHHWHQNYPTVLLADFGGVSEKNEKDEEHRGMGTPGFNPWIGQVILTGMRPFWPDSQLWDIPQPLWEAPNQPAPSDDQRKAYEYYCYQISRTDWPKRHPRRARNEQNHAMENVEALKEAFFPGKSDKDIETDPLFDALTLRAYDDASADTPLTSYRPSNAVDPHFSALRPQYSARLVECVFRCLEPLPADRPTVQDVLEEARDDETSRARAEAMA</sequence>
<dbReference type="GO" id="GO:0005524">
    <property type="term" value="F:ATP binding"/>
    <property type="evidence" value="ECO:0007669"/>
    <property type="project" value="InterPro"/>
</dbReference>
<dbReference type="GO" id="GO:0044773">
    <property type="term" value="P:mitotic DNA damage checkpoint signaling"/>
    <property type="evidence" value="ECO:0007669"/>
    <property type="project" value="TreeGrafter"/>
</dbReference>
<evidence type="ECO:0000313" key="4">
    <source>
        <dbReference type="Proteomes" id="UP001175001"/>
    </source>
</evidence>
<dbReference type="InterPro" id="IPR000719">
    <property type="entry name" value="Prot_kinase_dom"/>
</dbReference>
<proteinExistence type="predicted"/>
<dbReference type="InterPro" id="IPR008271">
    <property type="entry name" value="Ser/Thr_kinase_AS"/>
</dbReference>
<dbReference type="GO" id="GO:0005737">
    <property type="term" value="C:cytoplasm"/>
    <property type="evidence" value="ECO:0007669"/>
    <property type="project" value="TreeGrafter"/>
</dbReference>
<feature type="domain" description="Protein kinase" evidence="2">
    <location>
        <begin position="1"/>
        <end position="254"/>
    </location>
</feature>
<dbReference type="EMBL" id="JAUJDW010000031">
    <property type="protein sequence ID" value="KAK0650841.1"/>
    <property type="molecule type" value="Genomic_DNA"/>
</dbReference>
<dbReference type="InterPro" id="IPR011009">
    <property type="entry name" value="Kinase-like_dom_sf"/>
</dbReference>
<dbReference type="AlphaFoldDB" id="A0AA40CTE7"/>
<feature type="chain" id="PRO_5041427250" description="Protein kinase domain-containing protein" evidence="1">
    <location>
        <begin position="21"/>
        <end position="262"/>
    </location>
</feature>
<reference evidence="3" key="1">
    <citation type="submission" date="2023-06" db="EMBL/GenBank/DDBJ databases">
        <title>Multi-omics analyses reveal the molecular pathogenesis toolkit of Lasiodiplodia hormozganensis, a cross-kingdom pathogen.</title>
        <authorList>
            <person name="Felix C."/>
            <person name="Meneses R."/>
            <person name="Goncalves M.F.M."/>
            <person name="Tilleman L."/>
            <person name="Duarte A.S."/>
            <person name="Jorrin-Novo J.V."/>
            <person name="Van De Peer Y."/>
            <person name="Deforce D."/>
            <person name="Van Nieuwerburgh F."/>
            <person name="Esteves A.C."/>
            <person name="Alves A."/>
        </authorList>
    </citation>
    <scope>NUCLEOTIDE SEQUENCE</scope>
    <source>
        <strain evidence="3">CBS 339.90</strain>
    </source>
</reference>
<name>A0AA40CTE7_9PEZI</name>
<dbReference type="Gene3D" id="1.10.510.10">
    <property type="entry name" value="Transferase(Phosphotransferase) domain 1"/>
    <property type="match status" value="1"/>
</dbReference>
<evidence type="ECO:0000259" key="2">
    <source>
        <dbReference type="PROSITE" id="PS50011"/>
    </source>
</evidence>
<evidence type="ECO:0000313" key="3">
    <source>
        <dbReference type="EMBL" id="KAK0650841.1"/>
    </source>
</evidence>
<dbReference type="PANTHER" id="PTHR44167:SF24">
    <property type="entry name" value="SERINE_THREONINE-PROTEIN KINASE CHK2"/>
    <property type="match status" value="1"/>
</dbReference>
<dbReference type="SUPFAM" id="SSF56112">
    <property type="entry name" value="Protein kinase-like (PK-like)"/>
    <property type="match status" value="1"/>
</dbReference>
<dbReference type="GO" id="GO:0005634">
    <property type="term" value="C:nucleus"/>
    <property type="evidence" value="ECO:0007669"/>
    <property type="project" value="TreeGrafter"/>
</dbReference>
<feature type="signal peptide" evidence="1">
    <location>
        <begin position="1"/>
        <end position="20"/>
    </location>
</feature>
<dbReference type="GO" id="GO:0004674">
    <property type="term" value="F:protein serine/threonine kinase activity"/>
    <property type="evidence" value="ECO:0007669"/>
    <property type="project" value="TreeGrafter"/>
</dbReference>
<organism evidence="3 4">
    <name type="scientific">Lasiodiplodia hormozganensis</name>
    <dbReference type="NCBI Taxonomy" id="869390"/>
    <lineage>
        <taxon>Eukaryota</taxon>
        <taxon>Fungi</taxon>
        <taxon>Dikarya</taxon>
        <taxon>Ascomycota</taxon>
        <taxon>Pezizomycotina</taxon>
        <taxon>Dothideomycetes</taxon>
        <taxon>Dothideomycetes incertae sedis</taxon>
        <taxon>Botryosphaeriales</taxon>
        <taxon>Botryosphaeriaceae</taxon>
        <taxon>Lasiodiplodia</taxon>
    </lineage>
</organism>
<evidence type="ECO:0000256" key="1">
    <source>
        <dbReference type="SAM" id="SignalP"/>
    </source>
</evidence>
<dbReference type="Proteomes" id="UP001175001">
    <property type="component" value="Unassembled WGS sequence"/>
</dbReference>